<keyword evidence="4" id="KW-1185">Reference proteome</keyword>
<organism evidence="3 4">
    <name type="scientific">Nitrospira lenta</name>
    <dbReference type="NCBI Taxonomy" id="1436998"/>
    <lineage>
        <taxon>Bacteria</taxon>
        <taxon>Pseudomonadati</taxon>
        <taxon>Nitrospirota</taxon>
        <taxon>Nitrospiria</taxon>
        <taxon>Nitrospirales</taxon>
        <taxon>Nitrospiraceae</taxon>
        <taxon>Nitrospira</taxon>
    </lineage>
</organism>
<sequence length="114" mass="12454">MPIYEYFCRDCRKRSTLLILSLSSPTPPACKHCGSLAVDRLLSGFSSPKSEEARLASLSDSDNLDGLDENDPESMSRFMKHMGDEMGEDVEQDVEAMMDSADNGASHDGSTDSL</sequence>
<dbReference type="Proteomes" id="UP000248168">
    <property type="component" value="Unassembled WGS sequence"/>
</dbReference>
<evidence type="ECO:0000259" key="2">
    <source>
        <dbReference type="SMART" id="SM00834"/>
    </source>
</evidence>
<evidence type="ECO:0000313" key="4">
    <source>
        <dbReference type="Proteomes" id="UP000248168"/>
    </source>
</evidence>
<dbReference type="InParanoid" id="A0A330L278"/>
<dbReference type="OrthoDB" id="9806664at2"/>
<proteinExistence type="predicted"/>
<evidence type="ECO:0000313" key="3">
    <source>
        <dbReference type="EMBL" id="SPP63313.1"/>
    </source>
</evidence>
<protein>
    <submittedName>
        <fullName evidence="3">Putative Regulatory protein, FmdB family</fullName>
    </submittedName>
</protein>
<feature type="domain" description="Putative regulatory protein FmdB zinc ribbon" evidence="2">
    <location>
        <begin position="1"/>
        <end position="43"/>
    </location>
</feature>
<reference evidence="4" key="1">
    <citation type="submission" date="2018-04" db="EMBL/GenBank/DDBJ databases">
        <authorList>
            <person name="Lucker S."/>
            <person name="Sakoula D."/>
        </authorList>
    </citation>
    <scope>NUCLEOTIDE SEQUENCE [LARGE SCALE GENOMIC DNA]</scope>
</reference>
<name>A0A330L278_9BACT</name>
<dbReference type="InterPro" id="IPR013429">
    <property type="entry name" value="Regulatory_FmdB_Zinc_ribbon"/>
</dbReference>
<dbReference type="EMBL" id="OUNR01000001">
    <property type="protein sequence ID" value="SPP63313.1"/>
    <property type="molecule type" value="Genomic_DNA"/>
</dbReference>
<gene>
    <name evidence="3" type="ORF">NITLEN_10399</name>
</gene>
<feature type="region of interest" description="Disordered" evidence="1">
    <location>
        <begin position="53"/>
        <end position="114"/>
    </location>
</feature>
<evidence type="ECO:0000256" key="1">
    <source>
        <dbReference type="SAM" id="MobiDB-lite"/>
    </source>
</evidence>
<accession>A0A330L278</accession>
<dbReference type="RefSeq" id="WP_121987864.1">
    <property type="nucleotide sequence ID" value="NZ_OUNR01000001.1"/>
</dbReference>
<dbReference type="Pfam" id="PF09723">
    <property type="entry name" value="Zn_ribbon_8"/>
    <property type="match status" value="1"/>
</dbReference>
<feature type="compositionally biased region" description="Acidic residues" evidence="1">
    <location>
        <begin position="85"/>
        <end position="96"/>
    </location>
</feature>
<feature type="compositionally biased region" description="Acidic residues" evidence="1">
    <location>
        <begin position="62"/>
        <end position="72"/>
    </location>
</feature>
<dbReference type="AlphaFoldDB" id="A0A330L278"/>
<dbReference type="SMART" id="SM00834">
    <property type="entry name" value="CxxC_CXXC_SSSS"/>
    <property type="match status" value="1"/>
</dbReference>
<dbReference type="NCBIfam" id="TIGR02605">
    <property type="entry name" value="CxxC_CxxC_SSSS"/>
    <property type="match status" value="1"/>
</dbReference>